<name>A0AAD6HBB7_9EURO</name>
<reference evidence="1" key="2">
    <citation type="submission" date="2023-01" db="EMBL/GenBank/DDBJ databases">
        <authorList>
            <person name="Petersen C."/>
        </authorList>
    </citation>
    <scope>NUCLEOTIDE SEQUENCE</scope>
    <source>
        <strain evidence="1">IBT 17514</strain>
    </source>
</reference>
<evidence type="ECO:0000313" key="1">
    <source>
        <dbReference type="EMBL" id="KAJ5703870.1"/>
    </source>
</evidence>
<keyword evidence="2" id="KW-1185">Reference proteome</keyword>
<proteinExistence type="predicted"/>
<evidence type="ECO:0000313" key="2">
    <source>
        <dbReference type="Proteomes" id="UP001215712"/>
    </source>
</evidence>
<dbReference type="EMBL" id="JAQJAN010000020">
    <property type="protein sequence ID" value="KAJ5703870.1"/>
    <property type="molecule type" value="Genomic_DNA"/>
</dbReference>
<gene>
    <name evidence="1" type="ORF">N7493_011008</name>
</gene>
<accession>A0AAD6HBB7</accession>
<sequence length="92" mass="9479">MLSLLADSASISSSLTVFAFTSVTWLESPGSAGAISSTSSGFSSEITTGAESSLPFQLASTFQSDSSSAYLLVDWLLHPGSSRRSLQGGQPQ</sequence>
<organism evidence="1 2">
    <name type="scientific">Penicillium malachiteum</name>
    <dbReference type="NCBI Taxonomy" id="1324776"/>
    <lineage>
        <taxon>Eukaryota</taxon>
        <taxon>Fungi</taxon>
        <taxon>Dikarya</taxon>
        <taxon>Ascomycota</taxon>
        <taxon>Pezizomycotina</taxon>
        <taxon>Eurotiomycetes</taxon>
        <taxon>Eurotiomycetidae</taxon>
        <taxon>Eurotiales</taxon>
        <taxon>Aspergillaceae</taxon>
        <taxon>Penicillium</taxon>
    </lineage>
</organism>
<dbReference type="Proteomes" id="UP001215712">
    <property type="component" value="Unassembled WGS sequence"/>
</dbReference>
<dbReference type="AlphaFoldDB" id="A0AAD6HBB7"/>
<comment type="caution">
    <text evidence="1">The sequence shown here is derived from an EMBL/GenBank/DDBJ whole genome shotgun (WGS) entry which is preliminary data.</text>
</comment>
<reference evidence="1" key="1">
    <citation type="journal article" date="2023" name="IMA Fungus">
        <title>Comparative genomic study of the Penicillium genus elucidates a diverse pangenome and 15 lateral gene transfer events.</title>
        <authorList>
            <person name="Petersen C."/>
            <person name="Sorensen T."/>
            <person name="Nielsen M.R."/>
            <person name="Sondergaard T.E."/>
            <person name="Sorensen J.L."/>
            <person name="Fitzpatrick D.A."/>
            <person name="Frisvad J.C."/>
            <person name="Nielsen K.L."/>
        </authorList>
    </citation>
    <scope>NUCLEOTIDE SEQUENCE</scope>
    <source>
        <strain evidence="1">IBT 17514</strain>
    </source>
</reference>
<protein>
    <submittedName>
        <fullName evidence="1">Uncharacterized protein</fullName>
    </submittedName>
</protein>